<dbReference type="PANTHER" id="PTHR30111">
    <property type="entry name" value="33 KDA CHAPERONIN"/>
    <property type="match status" value="1"/>
</dbReference>
<dbReference type="STRING" id="28885.EI16_09745"/>
<dbReference type="CDD" id="cd00498">
    <property type="entry name" value="Hsp33"/>
    <property type="match status" value="1"/>
</dbReference>
<keyword evidence="1" id="KW-0963">Cytoplasm</keyword>
<evidence type="ECO:0000313" key="7">
    <source>
        <dbReference type="Proteomes" id="UP000027341"/>
    </source>
</evidence>
<dbReference type="SUPFAM" id="SSF118352">
    <property type="entry name" value="HSP33 redox switch-like"/>
    <property type="match status" value="1"/>
</dbReference>
<evidence type="ECO:0000256" key="4">
    <source>
        <dbReference type="ARBA" id="ARBA00023186"/>
    </source>
</evidence>
<dbReference type="EMBL" id="JMIU01000001">
    <property type="protein sequence ID" value="KDN96531.1"/>
    <property type="molecule type" value="Genomic_DNA"/>
</dbReference>
<sequence length="288" mass="32764">MLMNTIKRFLFKDLDIRGQHLQLDDVWQKMIEDRHYTPALIEVLGELTAMTIMMANGLKHPGKVIIQIQGQGPVNLLVVEATHELQIRGVAKTNRALTNESTLDELLGDGQILMTMENTLTDSLFQSYVDREGSTVTEAFEAFLTQSEQLPSKLWLAANEKGIGGVLIQQMPPSSNKTEEETDGDGWNRISMLTETLTTEELVSLDSETLLHRLFHEEVIELFEPNTVEYNCPQDPERIEMMIRSLGEADARQLLEEQGEIVVHNEMCNFHLRLTKEDIDRIFDTTAH</sequence>
<proteinExistence type="predicted"/>
<dbReference type="PIRSF" id="PIRSF005261">
    <property type="entry name" value="Heat_shock_Hsp33"/>
    <property type="match status" value="1"/>
</dbReference>
<dbReference type="GO" id="GO:0051082">
    <property type="term" value="F:unfolded protein binding"/>
    <property type="evidence" value="ECO:0007669"/>
    <property type="project" value="InterPro"/>
</dbReference>
<protein>
    <submittedName>
        <fullName evidence="6">Molecular chaperone Hsp33</fullName>
    </submittedName>
</protein>
<dbReference type="Proteomes" id="UP000027341">
    <property type="component" value="Unassembled WGS sequence"/>
</dbReference>
<comment type="caution">
    <text evidence="6">The sequence shown here is derived from an EMBL/GenBank/DDBJ whole genome shotgun (WGS) entry which is preliminary data.</text>
</comment>
<name>A0A067A1N7_HYDMR</name>
<keyword evidence="4" id="KW-0143">Chaperone</keyword>
<reference evidence="6 7" key="1">
    <citation type="submission" date="2014-04" db="EMBL/GenBank/DDBJ databases">
        <title>Draft genome sequence of Hydrogenovibrio marinus MH-110, a model organism for aerobic H2 metabolism.</title>
        <authorList>
            <person name="Cha H.J."/>
            <person name="Jo B.H."/>
            <person name="Hwang B.H."/>
        </authorList>
    </citation>
    <scope>NUCLEOTIDE SEQUENCE [LARGE SCALE GENOMIC DNA]</scope>
    <source>
        <strain evidence="6 7">MH-110</strain>
    </source>
</reference>
<evidence type="ECO:0000256" key="3">
    <source>
        <dbReference type="ARBA" id="ARBA00023157"/>
    </source>
</evidence>
<accession>A0A067A1N7</accession>
<dbReference type="InterPro" id="IPR023212">
    <property type="entry name" value="Hsp33_helix_hairpin_bin_dom_sf"/>
</dbReference>
<dbReference type="InterPro" id="IPR000397">
    <property type="entry name" value="Heat_shock_Hsp33"/>
</dbReference>
<dbReference type="PANTHER" id="PTHR30111:SF1">
    <property type="entry name" value="33 KDA CHAPERONIN"/>
    <property type="match status" value="1"/>
</dbReference>
<evidence type="ECO:0000256" key="5">
    <source>
        <dbReference type="ARBA" id="ARBA00023284"/>
    </source>
</evidence>
<dbReference type="AlphaFoldDB" id="A0A067A1N7"/>
<dbReference type="Gene3D" id="1.10.287.480">
    <property type="entry name" value="helix hairpin bin"/>
    <property type="match status" value="1"/>
</dbReference>
<dbReference type="Gene3D" id="3.90.1280.10">
    <property type="entry name" value="HSP33 redox switch-like"/>
    <property type="match status" value="1"/>
</dbReference>
<dbReference type="InterPro" id="IPR016154">
    <property type="entry name" value="Heat_shock_Hsp33_C"/>
</dbReference>
<dbReference type="GO" id="GO:0005737">
    <property type="term" value="C:cytoplasm"/>
    <property type="evidence" value="ECO:0007669"/>
    <property type="project" value="InterPro"/>
</dbReference>
<keyword evidence="5" id="KW-0676">Redox-active center</keyword>
<evidence type="ECO:0000256" key="2">
    <source>
        <dbReference type="ARBA" id="ARBA00022833"/>
    </source>
</evidence>
<keyword evidence="2" id="KW-0862">Zinc</keyword>
<keyword evidence="7" id="KW-1185">Reference proteome</keyword>
<dbReference type="Gene3D" id="3.55.30.10">
    <property type="entry name" value="Hsp33 domain"/>
    <property type="match status" value="1"/>
</dbReference>
<evidence type="ECO:0000256" key="1">
    <source>
        <dbReference type="ARBA" id="ARBA00022490"/>
    </source>
</evidence>
<dbReference type="GO" id="GO:0044183">
    <property type="term" value="F:protein folding chaperone"/>
    <property type="evidence" value="ECO:0007669"/>
    <property type="project" value="TreeGrafter"/>
</dbReference>
<dbReference type="InterPro" id="IPR016153">
    <property type="entry name" value="Heat_shock_Hsp33_N"/>
</dbReference>
<gene>
    <name evidence="6" type="ORF">EI16_09745</name>
</gene>
<dbReference type="GO" id="GO:0042026">
    <property type="term" value="P:protein refolding"/>
    <property type="evidence" value="ECO:0007669"/>
    <property type="project" value="TreeGrafter"/>
</dbReference>
<dbReference type="SUPFAM" id="SSF64397">
    <property type="entry name" value="Hsp33 domain"/>
    <property type="match status" value="1"/>
</dbReference>
<organism evidence="6 7">
    <name type="scientific">Hydrogenovibrio marinus</name>
    <dbReference type="NCBI Taxonomy" id="28885"/>
    <lineage>
        <taxon>Bacteria</taxon>
        <taxon>Pseudomonadati</taxon>
        <taxon>Pseudomonadota</taxon>
        <taxon>Gammaproteobacteria</taxon>
        <taxon>Thiotrichales</taxon>
        <taxon>Piscirickettsiaceae</taxon>
        <taxon>Hydrogenovibrio</taxon>
    </lineage>
</organism>
<evidence type="ECO:0000313" key="6">
    <source>
        <dbReference type="EMBL" id="KDN96531.1"/>
    </source>
</evidence>
<dbReference type="Pfam" id="PF01430">
    <property type="entry name" value="HSP33"/>
    <property type="match status" value="1"/>
</dbReference>
<keyword evidence="3" id="KW-1015">Disulfide bond</keyword>